<dbReference type="InterPro" id="IPR004843">
    <property type="entry name" value="Calcineurin-like_PHP"/>
</dbReference>
<proteinExistence type="inferred from homology"/>
<comment type="similarity">
    <text evidence="4">Belongs to the cyclic nucleotide phosphodiesterase class-III family.</text>
</comment>
<evidence type="ECO:0000313" key="8">
    <source>
        <dbReference type="Proteomes" id="UP000288943"/>
    </source>
</evidence>
<evidence type="ECO:0000256" key="1">
    <source>
        <dbReference type="ARBA" id="ARBA00022723"/>
    </source>
</evidence>
<evidence type="ECO:0000259" key="5">
    <source>
        <dbReference type="Pfam" id="PF00149"/>
    </source>
</evidence>
<feature type="domain" description="Calcineurin-like phosphoesterase" evidence="5">
    <location>
        <begin position="71"/>
        <end position="283"/>
    </location>
</feature>
<dbReference type="SUPFAM" id="SSF56300">
    <property type="entry name" value="Metallo-dependent phosphatases"/>
    <property type="match status" value="1"/>
</dbReference>
<accession>A0A410X2U4</accession>
<dbReference type="AlphaFoldDB" id="A0A410X2U4"/>
<evidence type="ECO:0000313" key="6">
    <source>
        <dbReference type="EMBL" id="MCY9599297.1"/>
    </source>
</evidence>
<keyword evidence="2 7" id="KW-0378">Hydrolase</keyword>
<keyword evidence="1" id="KW-0479">Metal-binding</keyword>
<keyword evidence="3" id="KW-0408">Iron</keyword>
<name>A0A410X2U4_9BACL</name>
<sequence>MDRRSFLKWLTAFFAILLGAGAGTVLSGLRRKSGLSDRESAVVQAEEAEELPAGEDLQLPDDPQAGKALATFAIMSDIHASPDDPLTLEHFKSALSDMTAMKQPVDVLLLTGDCTDYGRERDYKELGRLMKAYKLPPVHANMGNHEYYDLWLDKTGGFNREGMPNGKTDAMARERFLTFFGYKQPYNRMDLEGCTILLLSQEGYMQEKPEAGEGAWYTDAQMEWFKTQLAGLDKTARIFIMIHQPLPMQGRSGGSHQIVRGKEIRELIAPYKNVFVFCGHRHQDFQNGSAHYLQEPFHYFHNSSVGRTLNKALPDARKSKTQGLYVQVFENKVVVRGREYAQRRWLKEAHWTIALNKKSV</sequence>
<dbReference type="EMBL" id="JAMDMJ010000042">
    <property type="protein sequence ID" value="MCY9599297.1"/>
    <property type="molecule type" value="Genomic_DNA"/>
</dbReference>
<dbReference type="Gene3D" id="3.60.21.10">
    <property type="match status" value="1"/>
</dbReference>
<dbReference type="RefSeq" id="WP_042233613.1">
    <property type="nucleotide sequence ID" value="NZ_CP026520.1"/>
</dbReference>
<dbReference type="Pfam" id="PF00149">
    <property type="entry name" value="Metallophos"/>
    <property type="match status" value="1"/>
</dbReference>
<dbReference type="KEGG" id="pchi:PC41400_25950"/>
<gene>
    <name evidence="6" type="ORF">M5X16_26505</name>
    <name evidence="7" type="ORF">PC41400_25950</name>
</gene>
<dbReference type="GO" id="GO:0016787">
    <property type="term" value="F:hydrolase activity"/>
    <property type="evidence" value="ECO:0007669"/>
    <property type="project" value="UniProtKB-KW"/>
</dbReference>
<reference evidence="6 9" key="2">
    <citation type="submission" date="2022-05" db="EMBL/GenBank/DDBJ databases">
        <title>Genome Sequencing of Bee-Associated Microbes.</title>
        <authorList>
            <person name="Dunlap C."/>
        </authorList>
    </citation>
    <scope>NUCLEOTIDE SEQUENCE [LARGE SCALE GENOMIC DNA]</scope>
    <source>
        <strain evidence="6 9">NRRL B-23120</strain>
    </source>
</reference>
<evidence type="ECO:0000256" key="4">
    <source>
        <dbReference type="ARBA" id="ARBA00025742"/>
    </source>
</evidence>
<reference evidence="7 8" key="1">
    <citation type="submission" date="2018-01" db="EMBL/GenBank/DDBJ databases">
        <title>The whole genome sequencing and assembly of Paenibacillus chitinolyticus KCCM 41400 strain.</title>
        <authorList>
            <person name="Kim J.-Y."/>
            <person name="Park M.-K."/>
            <person name="Lee Y.-J."/>
            <person name="Yi H."/>
            <person name="Bahn Y.-S."/>
            <person name="Kim J.F."/>
            <person name="Lee D.-W."/>
        </authorList>
    </citation>
    <scope>NUCLEOTIDE SEQUENCE [LARGE SCALE GENOMIC DNA]</scope>
    <source>
        <strain evidence="7 8">KCCM 41400</strain>
    </source>
</reference>
<evidence type="ECO:0000256" key="2">
    <source>
        <dbReference type="ARBA" id="ARBA00022801"/>
    </source>
</evidence>
<dbReference type="InterPro" id="IPR029052">
    <property type="entry name" value="Metallo-depent_PP-like"/>
</dbReference>
<evidence type="ECO:0000313" key="7">
    <source>
        <dbReference type="EMBL" id="QAV20944.1"/>
    </source>
</evidence>
<dbReference type="Proteomes" id="UP000288943">
    <property type="component" value="Chromosome"/>
</dbReference>
<evidence type="ECO:0000313" key="9">
    <source>
        <dbReference type="Proteomes" id="UP001527202"/>
    </source>
</evidence>
<organism evidence="7 8">
    <name type="scientific">Paenibacillus chitinolyticus</name>
    <dbReference type="NCBI Taxonomy" id="79263"/>
    <lineage>
        <taxon>Bacteria</taxon>
        <taxon>Bacillati</taxon>
        <taxon>Bacillota</taxon>
        <taxon>Bacilli</taxon>
        <taxon>Bacillales</taxon>
        <taxon>Paenibacillaceae</taxon>
        <taxon>Paenibacillus</taxon>
    </lineage>
</organism>
<dbReference type="InterPro" id="IPR050884">
    <property type="entry name" value="CNP_phosphodiesterase-III"/>
</dbReference>
<dbReference type="EMBL" id="CP026520">
    <property type="protein sequence ID" value="QAV20944.1"/>
    <property type="molecule type" value="Genomic_DNA"/>
</dbReference>
<protein>
    <submittedName>
        <fullName evidence="6">Metallophosphoesterase</fullName>
    </submittedName>
    <submittedName>
        <fullName evidence="7">Phosphohydrolase</fullName>
    </submittedName>
</protein>
<dbReference type="PANTHER" id="PTHR42988:SF2">
    <property type="entry name" value="CYCLIC NUCLEOTIDE PHOSPHODIESTERASE CBUA0032-RELATED"/>
    <property type="match status" value="1"/>
</dbReference>
<dbReference type="Proteomes" id="UP001527202">
    <property type="component" value="Unassembled WGS sequence"/>
</dbReference>
<dbReference type="OrthoDB" id="1645838at2"/>
<keyword evidence="9" id="KW-1185">Reference proteome</keyword>
<evidence type="ECO:0000256" key="3">
    <source>
        <dbReference type="ARBA" id="ARBA00023004"/>
    </source>
</evidence>
<dbReference type="PANTHER" id="PTHR42988">
    <property type="entry name" value="PHOSPHOHYDROLASE"/>
    <property type="match status" value="1"/>
</dbReference>
<dbReference type="GeneID" id="95378237"/>
<dbReference type="GO" id="GO:0046872">
    <property type="term" value="F:metal ion binding"/>
    <property type="evidence" value="ECO:0007669"/>
    <property type="project" value="UniProtKB-KW"/>
</dbReference>